<feature type="binding site" evidence="2">
    <location>
        <begin position="225"/>
        <end position="232"/>
    </location>
    <ligand>
        <name>ATP</name>
        <dbReference type="ChEBI" id="CHEBI:30616"/>
    </ligand>
</feature>
<sequence length="390" mass="45025">MAEQSKEWIDDSTLRVMTYRSGSFTFTLGCTPDEALLNRIDDAQLRFNKTPKAAQILDKIQEKVLVSSVYSTNTIEGGEFSEEETGNILHTAPKDIQKSAEKRLFNLKDALLWVNKQRNPQFEPTQGKPFLLADITHLHALVSQGLDEGHNPVGQFRNNEKWQKTYVGNAEHGGRYQPPKCLEDIEYLLQAWIEWLNSPAIINQHVIIRASLAHYYFELIHPFWDGNGRTGRLIEMLIYEQSGYRLSSSAIWHYYQKNIHEYFALFNHCRKQAKNKKELPNKLFIDFAMDGMLQTINDLHDQCNQLIGFLLYQGSLNNARFNKAISERQFNVIMVMIGLSDTYTPAALLRNPPIKALYSNRTERTFYRDIESLIDEGFLLEQDGKLLLAI</sequence>
<proteinExistence type="predicted"/>
<dbReference type="PROSITE" id="PS51459">
    <property type="entry name" value="FIDO"/>
    <property type="match status" value="1"/>
</dbReference>
<feature type="site" description="Important for autoinhibition of adenylyltransferase activity" evidence="3">
    <location>
        <position position="76"/>
    </location>
</feature>
<gene>
    <name evidence="5" type="ORF">AS194_06635</name>
</gene>
<dbReference type="InterPro" id="IPR003812">
    <property type="entry name" value="Fido"/>
</dbReference>
<dbReference type="Proteomes" id="UP000051202">
    <property type="component" value="Unassembled WGS sequence"/>
</dbReference>
<comment type="caution">
    <text evidence="5">The sequence shown here is derived from an EMBL/GenBank/DDBJ whole genome shotgun (WGS) entry which is preliminary data.</text>
</comment>
<evidence type="ECO:0000256" key="1">
    <source>
        <dbReference type="PIRSR" id="PIRSR640198-1"/>
    </source>
</evidence>
<dbReference type="STRING" id="554343.AS194_06635"/>
<evidence type="ECO:0000256" key="3">
    <source>
        <dbReference type="PIRSR" id="PIRSR640198-3"/>
    </source>
</evidence>
<evidence type="ECO:0000313" key="5">
    <source>
        <dbReference type="EMBL" id="KRU22902.1"/>
    </source>
</evidence>
<keyword evidence="6" id="KW-1185">Reference proteome</keyword>
<dbReference type="GO" id="GO:0005524">
    <property type="term" value="F:ATP binding"/>
    <property type="evidence" value="ECO:0007669"/>
    <property type="project" value="UniProtKB-KW"/>
</dbReference>
<dbReference type="RefSeq" id="WP_058024327.1">
    <property type="nucleotide sequence ID" value="NZ_LNDJ01000055.1"/>
</dbReference>
<dbReference type="InterPro" id="IPR036597">
    <property type="entry name" value="Fido-like_dom_sf"/>
</dbReference>
<accession>A0A0T6DTB4</accession>
<dbReference type="PANTHER" id="PTHR13504:SF38">
    <property type="entry name" value="FIDO DOMAIN-CONTAINING PROTEIN"/>
    <property type="match status" value="1"/>
</dbReference>
<dbReference type="Pfam" id="PF02661">
    <property type="entry name" value="Fic"/>
    <property type="match status" value="1"/>
</dbReference>
<name>A0A0T6DTB4_9GAMM</name>
<evidence type="ECO:0000256" key="2">
    <source>
        <dbReference type="PIRSR" id="PIRSR640198-2"/>
    </source>
</evidence>
<evidence type="ECO:0000259" key="4">
    <source>
        <dbReference type="PROSITE" id="PS51459"/>
    </source>
</evidence>
<feature type="domain" description="Fido" evidence="4">
    <location>
        <begin position="130"/>
        <end position="290"/>
    </location>
</feature>
<dbReference type="Gene3D" id="1.10.3290.10">
    <property type="entry name" value="Fido-like domain"/>
    <property type="match status" value="1"/>
</dbReference>
<organism evidence="5 6">
    <name type="scientific">Psychrobacter piscatorii</name>
    <dbReference type="NCBI Taxonomy" id="554343"/>
    <lineage>
        <taxon>Bacteria</taxon>
        <taxon>Pseudomonadati</taxon>
        <taxon>Pseudomonadota</taxon>
        <taxon>Gammaproteobacteria</taxon>
        <taxon>Moraxellales</taxon>
        <taxon>Moraxellaceae</taxon>
        <taxon>Psychrobacter</taxon>
    </lineage>
</organism>
<dbReference type="EMBL" id="LNDJ01000055">
    <property type="protein sequence ID" value="KRU22902.1"/>
    <property type="molecule type" value="Genomic_DNA"/>
</dbReference>
<keyword evidence="2" id="KW-0547">Nucleotide-binding</keyword>
<dbReference type="InterPro" id="IPR040198">
    <property type="entry name" value="Fido_containing"/>
</dbReference>
<evidence type="ECO:0000313" key="6">
    <source>
        <dbReference type="Proteomes" id="UP000051202"/>
    </source>
</evidence>
<dbReference type="PANTHER" id="PTHR13504">
    <property type="entry name" value="FIDO DOMAIN-CONTAINING PROTEIN DDB_G0283145"/>
    <property type="match status" value="1"/>
</dbReference>
<feature type="active site" evidence="1">
    <location>
        <position position="221"/>
    </location>
</feature>
<protein>
    <submittedName>
        <fullName evidence="5">Cell filamentation protein Fic</fullName>
    </submittedName>
</protein>
<keyword evidence="2" id="KW-0067">ATP-binding</keyword>
<reference evidence="5 6" key="1">
    <citation type="submission" date="2015-11" db="EMBL/GenBank/DDBJ databases">
        <title>Permanent draft genome of Psychrobacter piscatorii LQ58.</title>
        <authorList>
            <person name="Zhou M."/>
            <person name="Dong B."/>
            <person name="Liu Q."/>
        </authorList>
    </citation>
    <scope>NUCLEOTIDE SEQUENCE [LARGE SCALE GENOMIC DNA]</scope>
    <source>
        <strain evidence="5 6">LQ58</strain>
    </source>
</reference>
<dbReference type="AlphaFoldDB" id="A0A0T6DTB4"/>
<dbReference type="SUPFAM" id="SSF140931">
    <property type="entry name" value="Fic-like"/>
    <property type="match status" value="1"/>
</dbReference>